<accession>A0A0F9N7H5</accession>
<protein>
    <submittedName>
        <fullName evidence="1">Uncharacterized protein</fullName>
    </submittedName>
</protein>
<dbReference type="EMBL" id="LAZR01003702">
    <property type="protein sequence ID" value="KKN15535.1"/>
    <property type="molecule type" value="Genomic_DNA"/>
</dbReference>
<evidence type="ECO:0000313" key="1">
    <source>
        <dbReference type="EMBL" id="KKN15535.1"/>
    </source>
</evidence>
<organism evidence="1">
    <name type="scientific">marine sediment metagenome</name>
    <dbReference type="NCBI Taxonomy" id="412755"/>
    <lineage>
        <taxon>unclassified sequences</taxon>
        <taxon>metagenomes</taxon>
        <taxon>ecological metagenomes</taxon>
    </lineage>
</organism>
<gene>
    <name evidence="1" type="ORF">LCGC14_0985070</name>
</gene>
<name>A0A0F9N7H5_9ZZZZ</name>
<proteinExistence type="predicted"/>
<sequence length="92" mass="11340">MKFEIYFEIDEKELDFTEEQIKFTKSSILGNSHRSLEIIRNIFIGDDLENHDILYRKFLDNSKIDIYVEKKDLEQEFRDLELDKETWKNIRY</sequence>
<dbReference type="AlphaFoldDB" id="A0A0F9N7H5"/>
<comment type="caution">
    <text evidence="1">The sequence shown here is derived from an EMBL/GenBank/DDBJ whole genome shotgun (WGS) entry which is preliminary data.</text>
</comment>
<reference evidence="1" key="1">
    <citation type="journal article" date="2015" name="Nature">
        <title>Complex archaea that bridge the gap between prokaryotes and eukaryotes.</title>
        <authorList>
            <person name="Spang A."/>
            <person name="Saw J.H."/>
            <person name="Jorgensen S.L."/>
            <person name="Zaremba-Niedzwiedzka K."/>
            <person name="Martijn J."/>
            <person name="Lind A.E."/>
            <person name="van Eijk R."/>
            <person name="Schleper C."/>
            <person name="Guy L."/>
            <person name="Ettema T.J."/>
        </authorList>
    </citation>
    <scope>NUCLEOTIDE SEQUENCE</scope>
</reference>